<name>A0A1H5USR0_9BACT</name>
<evidence type="ECO:0000313" key="4">
    <source>
        <dbReference type="Proteomes" id="UP000236728"/>
    </source>
</evidence>
<reference evidence="3 4" key="1">
    <citation type="submission" date="2016-10" db="EMBL/GenBank/DDBJ databases">
        <authorList>
            <person name="de Groot N.N."/>
        </authorList>
    </citation>
    <scope>NUCLEOTIDE SEQUENCE [LARGE SCALE GENOMIC DNA]</scope>
    <source>
        <strain evidence="3 4">DSM 22489</strain>
    </source>
</reference>
<dbReference type="SUPFAM" id="SSF49503">
    <property type="entry name" value="Cupredoxins"/>
    <property type="match status" value="1"/>
</dbReference>
<feature type="region of interest" description="Disordered" evidence="1">
    <location>
        <begin position="227"/>
        <end position="251"/>
    </location>
</feature>
<dbReference type="InterPro" id="IPR008972">
    <property type="entry name" value="Cupredoxin"/>
</dbReference>
<evidence type="ECO:0008006" key="5">
    <source>
        <dbReference type="Google" id="ProtNLM"/>
    </source>
</evidence>
<dbReference type="AlphaFoldDB" id="A0A1H5USR0"/>
<dbReference type="Proteomes" id="UP000236728">
    <property type="component" value="Unassembled WGS sequence"/>
</dbReference>
<evidence type="ECO:0000256" key="1">
    <source>
        <dbReference type="SAM" id="MobiDB-lite"/>
    </source>
</evidence>
<keyword evidence="2" id="KW-0732">Signal</keyword>
<organism evidence="3 4">
    <name type="scientific">Bryocella elongata</name>
    <dbReference type="NCBI Taxonomy" id="863522"/>
    <lineage>
        <taxon>Bacteria</taxon>
        <taxon>Pseudomonadati</taxon>
        <taxon>Acidobacteriota</taxon>
        <taxon>Terriglobia</taxon>
        <taxon>Terriglobales</taxon>
        <taxon>Acidobacteriaceae</taxon>
        <taxon>Bryocella</taxon>
    </lineage>
</organism>
<dbReference type="EMBL" id="FNVA01000001">
    <property type="protein sequence ID" value="SEF77471.1"/>
    <property type="molecule type" value="Genomic_DNA"/>
</dbReference>
<gene>
    <name evidence="3" type="ORF">SAMN05421819_1145</name>
</gene>
<protein>
    <recommendedName>
        <fullName evidence="5">Plastocyanin</fullName>
    </recommendedName>
</protein>
<dbReference type="Gene3D" id="2.60.40.420">
    <property type="entry name" value="Cupredoxins - blue copper proteins"/>
    <property type="match status" value="1"/>
</dbReference>
<sequence>MSPRCRTVKISRRSLQVLFTGLLMGNSLVRSASAQMNADVTIHLTVRAADGKSRIPSANAPVVVWLSPLGADGETDLTVKPGTGRSFQMVQKDKMFQPHLLVVPTGSLVGFPNRDPFFHNVFSLFNGRRFDLGLYETGATHSVPFNREGVSYIFCNIHPEMGAVILSVATPYFAVAAQASAQLHHVPPGTYLLKVWAEDAAEASLEKASRRIKVGQGNTDAGAVDIALQPPQQHTDKFGKPYARHPEGSPY</sequence>
<feature type="compositionally biased region" description="Basic and acidic residues" evidence="1">
    <location>
        <begin position="234"/>
        <end position="251"/>
    </location>
</feature>
<feature type="signal peptide" evidence="2">
    <location>
        <begin position="1"/>
        <end position="34"/>
    </location>
</feature>
<evidence type="ECO:0000256" key="2">
    <source>
        <dbReference type="SAM" id="SignalP"/>
    </source>
</evidence>
<keyword evidence="4" id="KW-1185">Reference proteome</keyword>
<proteinExistence type="predicted"/>
<feature type="chain" id="PRO_5009286476" description="Plastocyanin" evidence="2">
    <location>
        <begin position="35"/>
        <end position="251"/>
    </location>
</feature>
<accession>A0A1H5USR0</accession>
<evidence type="ECO:0000313" key="3">
    <source>
        <dbReference type="EMBL" id="SEF77471.1"/>
    </source>
</evidence>